<evidence type="ECO:0008006" key="5">
    <source>
        <dbReference type="Google" id="ProtNLM"/>
    </source>
</evidence>
<reference evidence="2 4" key="2">
    <citation type="journal article" date="2019" name="Nat. Microbiol.">
        <title>Wide diversity of methane and short-chain alkane metabolisms in uncultured archaea.</title>
        <authorList>
            <person name="Borrel G."/>
            <person name="Adam P.S."/>
            <person name="McKay L.J."/>
            <person name="Chen L.X."/>
            <person name="Sierra-Garcia I.N."/>
            <person name="Sieber C.M."/>
            <person name="Letourneur Q."/>
            <person name="Ghozlane A."/>
            <person name="Andersen G.L."/>
            <person name="Li W.J."/>
            <person name="Hallam S.J."/>
            <person name="Muyzer G."/>
            <person name="de Oliveira V.M."/>
            <person name="Inskeep W.P."/>
            <person name="Banfield J.F."/>
            <person name="Gribaldo S."/>
        </authorList>
    </citation>
    <scope>NUCLEOTIDE SEQUENCE [LARGE SCALE GENOMIC DNA]</scope>
    <source>
        <strain evidence="2">NM4</strain>
    </source>
</reference>
<dbReference type="EMBL" id="RCOS01000137">
    <property type="protein sequence ID" value="RSN72849.1"/>
    <property type="molecule type" value="Genomic_DNA"/>
</dbReference>
<proteinExistence type="predicted"/>
<comment type="caution">
    <text evidence="1">The sequence shown here is derived from an EMBL/GenBank/DDBJ whole genome shotgun (WGS) entry which is preliminary data.</text>
</comment>
<dbReference type="EMBL" id="RXII01000001">
    <property type="protein sequence ID" value="RZN63735.1"/>
    <property type="molecule type" value="Genomic_DNA"/>
</dbReference>
<evidence type="ECO:0000313" key="2">
    <source>
        <dbReference type="EMBL" id="RZN63735.1"/>
    </source>
</evidence>
<dbReference type="SUPFAM" id="SSF51726">
    <property type="entry name" value="UROD/MetE-like"/>
    <property type="match status" value="1"/>
</dbReference>
<dbReference type="Proteomes" id="UP000316217">
    <property type="component" value="Unassembled WGS sequence"/>
</dbReference>
<dbReference type="RefSeq" id="WP_125672283.1">
    <property type="nucleotide sequence ID" value="NZ_RCOS01000137.1"/>
</dbReference>
<evidence type="ECO:0000313" key="4">
    <source>
        <dbReference type="Proteomes" id="UP000316217"/>
    </source>
</evidence>
<organism evidence="1 3">
    <name type="scientific">Candidatus Methanodesulfokora washburnensis</name>
    <dbReference type="NCBI Taxonomy" id="2478471"/>
    <lineage>
        <taxon>Archaea</taxon>
        <taxon>Thermoproteota</taxon>
        <taxon>Candidatus Korarchaeia</taxon>
        <taxon>Candidatus Korarchaeia incertae sedis</taxon>
        <taxon>Candidatus Methanodesulfokora</taxon>
    </lineage>
</organism>
<gene>
    <name evidence="1" type="ORF">D6D85_12445</name>
    <name evidence="2" type="ORF">EF810_00090</name>
</gene>
<evidence type="ECO:0000313" key="1">
    <source>
        <dbReference type="EMBL" id="RSN72849.1"/>
    </source>
</evidence>
<dbReference type="AlphaFoldDB" id="A0A3R9RLD1"/>
<evidence type="ECO:0000313" key="3">
    <source>
        <dbReference type="Proteomes" id="UP000277582"/>
    </source>
</evidence>
<protein>
    <recommendedName>
        <fullName evidence="5">Uroporphyrinogen decarboxylase (URO-D) domain-containing protein</fullName>
    </recommendedName>
</protein>
<keyword evidence="3" id="KW-1185">Reference proteome</keyword>
<dbReference type="InterPro" id="IPR038071">
    <property type="entry name" value="UROD/MetE-like_sf"/>
</dbReference>
<accession>A0A3R9RLD1</accession>
<dbReference type="Proteomes" id="UP000277582">
    <property type="component" value="Unassembled WGS sequence"/>
</dbReference>
<reference evidence="1 3" key="1">
    <citation type="submission" date="2018-10" db="EMBL/GenBank/DDBJ databases">
        <title>Co-occurring genomic capacity for anaerobic methane metabolism and dissimilatory sulfite reduction discovered in the Korarchaeota.</title>
        <authorList>
            <person name="Mckay L.J."/>
            <person name="Dlakic M."/>
            <person name="Fields M.W."/>
            <person name="Delmont T.O."/>
            <person name="Eren A.M."/>
            <person name="Jay Z.J."/>
            <person name="Klingelsmith K.B."/>
            <person name="Rusch D.B."/>
            <person name="Inskeep W.P."/>
        </authorList>
    </citation>
    <scope>NUCLEOTIDE SEQUENCE [LARGE SCALE GENOMIC DNA]</scope>
    <source>
        <strain evidence="1 3">MDKW</strain>
    </source>
</reference>
<dbReference type="Gene3D" id="3.20.20.210">
    <property type="match status" value="1"/>
</dbReference>
<name>A0A3R9RLD1_9CREN</name>
<sequence>MTIIDEVIRLKGDIGRIPVAPVITSRRELFEDLIRNNRSKLEGFDGFLLHPAVFDSGWVYLPSKPSLQEPIQVIKQFEDYDRLNELGPVEYAIEVHKEKDLLSDIEKRLKEAPQEVNRFVDEVSKWGIAFYCGALGVTPMGYITYFRGFYDAIKDLARDMTTMYKVAMNIAKKYPDFLVEFCKTSGVPRVWISFANATPSIVGDYYFDKIVWPSTKIMLENLINKGITPIIQFDEEIKNLKFLTQLPSRTFAVHLPSSSDLLGVVKMLSGSACVIGNLKIPPDDSELRRIDTLHKLLSEYKPRNLIISTGGESPFVMTADNIGELSIFNSFIK</sequence>